<dbReference type="AlphaFoldDB" id="A0A3G3IEX7"/>
<dbReference type="Gene3D" id="3.90.1170.30">
    <property type="entry name" value="Pyrimidine nucleoside phosphorylase-like, C-terminal domain"/>
    <property type="match status" value="1"/>
</dbReference>
<dbReference type="SUPFAM" id="SSF50692">
    <property type="entry name" value="ADC-like"/>
    <property type="match status" value="1"/>
</dbReference>
<dbReference type="Gene3D" id="3.40.1030.10">
    <property type="entry name" value="Nucleoside phosphorylase/phosphoribosyltransferase catalytic domain"/>
    <property type="match status" value="1"/>
</dbReference>
<dbReference type="NCBIfam" id="NF003338">
    <property type="entry name" value="PRK04350.1"/>
    <property type="match status" value="1"/>
</dbReference>
<dbReference type="SUPFAM" id="SSF54680">
    <property type="entry name" value="Pyrimidine nucleoside phosphorylase C-terminal domain"/>
    <property type="match status" value="1"/>
</dbReference>
<dbReference type="GO" id="GO:0016491">
    <property type="term" value="F:oxidoreductase activity"/>
    <property type="evidence" value="ECO:0007669"/>
    <property type="project" value="InterPro"/>
</dbReference>
<protein>
    <recommendedName>
        <fullName evidence="3">AMP phosphorylase</fullName>
        <ecNumber evidence="3">2.4.2.57</ecNumber>
    </recommendedName>
</protein>
<dbReference type="NCBIfam" id="TIGR03327">
    <property type="entry name" value="AMP_phos"/>
    <property type="match status" value="1"/>
</dbReference>
<dbReference type="Pfam" id="PF02885">
    <property type="entry name" value="Glycos_trans_3N"/>
    <property type="match status" value="1"/>
</dbReference>
<dbReference type="OMA" id="VWGGATN"/>
<dbReference type="InterPro" id="IPR000312">
    <property type="entry name" value="Glycosyl_Trfase_fam3"/>
</dbReference>
<dbReference type="InterPro" id="IPR013466">
    <property type="entry name" value="Thymidine/AMP_Pase"/>
</dbReference>
<evidence type="ECO:0000256" key="2">
    <source>
        <dbReference type="ARBA" id="ARBA00022679"/>
    </source>
</evidence>
<dbReference type="Pfam" id="PF01568">
    <property type="entry name" value="Molydop_binding"/>
    <property type="match status" value="1"/>
</dbReference>
<proteinExistence type="predicted"/>
<dbReference type="PANTHER" id="PTHR10515:SF0">
    <property type="entry name" value="THYMIDINE PHOSPHORYLASE"/>
    <property type="match status" value="1"/>
</dbReference>
<dbReference type="RefSeq" id="WP_015504093.1">
    <property type="nucleotide sequence ID" value="NZ_CAYARL010000008.1"/>
</dbReference>
<evidence type="ECO:0000256" key="1">
    <source>
        <dbReference type="ARBA" id="ARBA00022676"/>
    </source>
</evidence>
<dbReference type="SMART" id="SM00941">
    <property type="entry name" value="PYNP_C"/>
    <property type="match status" value="1"/>
</dbReference>
<dbReference type="InterPro" id="IPR000053">
    <property type="entry name" value="Thymidine/pyrmidine_PPase"/>
</dbReference>
<dbReference type="PANTHER" id="PTHR10515">
    <property type="entry name" value="THYMIDINE PHOSPHORYLASE"/>
    <property type="match status" value="1"/>
</dbReference>
<feature type="domain" description="Pyrimidine nucleoside phosphorylase C-terminal" evidence="4">
    <location>
        <begin position="422"/>
        <end position="489"/>
    </location>
</feature>
<dbReference type="InterPro" id="IPR017459">
    <property type="entry name" value="Glycosyl_Trfase_fam3_N_dom"/>
</dbReference>
<evidence type="ECO:0000313" key="5">
    <source>
        <dbReference type="EMBL" id="AYQ54383.1"/>
    </source>
</evidence>
<dbReference type="Gene3D" id="2.40.40.20">
    <property type="match status" value="1"/>
</dbReference>
<dbReference type="InterPro" id="IPR017713">
    <property type="entry name" value="AMP_phosphorylase"/>
</dbReference>
<organism evidence="5 6">
    <name type="scientific">Methanomethylophilus alvi</name>
    <dbReference type="NCBI Taxonomy" id="1291540"/>
    <lineage>
        <taxon>Archaea</taxon>
        <taxon>Methanobacteriati</taxon>
        <taxon>Thermoplasmatota</taxon>
        <taxon>Thermoplasmata</taxon>
        <taxon>Methanomassiliicoccales</taxon>
        <taxon>Methanomethylophilaceae</taxon>
        <taxon>Methanomethylophilus</taxon>
    </lineage>
</organism>
<dbReference type="GO" id="GO:0016763">
    <property type="term" value="F:pentosyltransferase activity"/>
    <property type="evidence" value="ECO:0007669"/>
    <property type="project" value="InterPro"/>
</dbReference>
<dbReference type="Proteomes" id="UP000273278">
    <property type="component" value="Chromosome"/>
</dbReference>
<dbReference type="InterPro" id="IPR036566">
    <property type="entry name" value="PYNP-like_C_sf"/>
</dbReference>
<dbReference type="GeneID" id="41320986"/>
<dbReference type="SUPFAM" id="SSF47648">
    <property type="entry name" value="Nucleoside phosphorylase/phosphoribosyltransferase N-terminal domain"/>
    <property type="match status" value="1"/>
</dbReference>
<evidence type="ECO:0000259" key="4">
    <source>
        <dbReference type="SMART" id="SM00941"/>
    </source>
</evidence>
<gene>
    <name evidence="5" type="ORF">BKD89_00915</name>
</gene>
<dbReference type="NCBIfam" id="TIGR02645">
    <property type="entry name" value="ARCH_P_rylase"/>
    <property type="match status" value="1"/>
</dbReference>
<dbReference type="GO" id="GO:0006196">
    <property type="term" value="P:AMP catabolic process"/>
    <property type="evidence" value="ECO:0007669"/>
    <property type="project" value="TreeGrafter"/>
</dbReference>
<dbReference type="Pfam" id="PF07831">
    <property type="entry name" value="PYNP_C"/>
    <property type="match status" value="1"/>
</dbReference>
<evidence type="ECO:0000313" key="6">
    <source>
        <dbReference type="Proteomes" id="UP000273278"/>
    </source>
</evidence>
<dbReference type="GO" id="GO:0004645">
    <property type="term" value="F:1,4-alpha-oligoglucan phosphorylase activity"/>
    <property type="evidence" value="ECO:0007669"/>
    <property type="project" value="InterPro"/>
</dbReference>
<dbReference type="InterPro" id="IPR006657">
    <property type="entry name" value="MoPterin_dinucl-bd_dom"/>
</dbReference>
<accession>A0A3G3IEX7</accession>
<dbReference type="InterPro" id="IPR036320">
    <property type="entry name" value="Glycosyl_Trfase_fam3_N_dom_sf"/>
</dbReference>
<dbReference type="Gene3D" id="1.20.970.50">
    <property type="match status" value="1"/>
</dbReference>
<dbReference type="GO" id="GO:0005829">
    <property type="term" value="C:cytosol"/>
    <property type="evidence" value="ECO:0007669"/>
    <property type="project" value="TreeGrafter"/>
</dbReference>
<sequence>MKLKVKNVDVMASSPAVGMDPADCAEIGVKENDRVRVSNGKAEMSVLLLTSDAFVNVGEVLVPNSVAKRLKVKDGDEVDVVFSPSPESVRSIRKKMDGEVLTDKEIQGVVNDIYLGSLSNIEVSSWLTALYINGMNIDEIAAFARAMVDTGDVIPFDRSPVFDFHSMGGVPGNKITPIVVSIVAAAGLMLPKTSSRAISSACGTSDFVETFCGIEVTAEKLKEIGETVGGAFVWGGSMNIAPVDDIVIKIEHPLGINPRAQMLASILSKKLAIGANYLLVDIPTGSGTKVPTIEVARAYARDFMDLGEKLGIHIECAITYADQPVGSAIGPNLEARECIRILEGNEHPASVIEKACECAGIILEMGGFQNGTEKARELLRSGAAHRKFMEIVVAQGGSPDLKADDLKPGKFTADVVSSKSGYVHSINNKDIVSIAKALGAPNDKGAGMLLLKKKGQRVEAGDVLFQLFADNEAKLARAKELADRYQPVAIEGMLIKRVTAPQPR</sequence>
<keyword evidence="2" id="KW-0808">Transferase</keyword>
<dbReference type="Pfam" id="PF00591">
    <property type="entry name" value="Glycos_transf_3"/>
    <property type="match status" value="1"/>
</dbReference>
<dbReference type="InterPro" id="IPR035902">
    <property type="entry name" value="Nuc_phospho_transferase"/>
</dbReference>
<keyword evidence="1" id="KW-0328">Glycosyltransferase</keyword>
<dbReference type="InterPro" id="IPR013102">
    <property type="entry name" value="PYNP_C"/>
</dbReference>
<dbReference type="InterPro" id="IPR009010">
    <property type="entry name" value="Asp_de-COase-like_dom_sf"/>
</dbReference>
<dbReference type="EC" id="2.4.2.57" evidence="3"/>
<dbReference type="GO" id="GO:0046125">
    <property type="term" value="P:pyrimidine deoxyribonucleoside metabolic process"/>
    <property type="evidence" value="ECO:0007669"/>
    <property type="project" value="InterPro"/>
</dbReference>
<dbReference type="SUPFAM" id="SSF52418">
    <property type="entry name" value="Nucleoside phosphorylase/phosphoribosyltransferase catalytic domain"/>
    <property type="match status" value="1"/>
</dbReference>
<dbReference type="GO" id="GO:0006206">
    <property type="term" value="P:pyrimidine nucleobase metabolic process"/>
    <property type="evidence" value="ECO:0007669"/>
    <property type="project" value="InterPro"/>
</dbReference>
<dbReference type="GO" id="GO:0043546">
    <property type="term" value="F:molybdopterin cofactor binding"/>
    <property type="evidence" value="ECO:0007669"/>
    <property type="project" value="InterPro"/>
</dbReference>
<name>A0A3G3IEX7_9ARCH</name>
<reference evidence="5 6" key="1">
    <citation type="submission" date="2016-10" db="EMBL/GenBank/DDBJ databases">
        <title>Complete genome of the TMA-utilizing, human hosted archaeon Methanomethylophilus alvus Gen. nov, sp. nov., strain Mx-05, derived from a pure culture.</title>
        <authorList>
            <person name="Brugere J.-F."/>
            <person name="Ben Hania W."/>
            <person name="Chaudhary P.P."/>
            <person name="Gaci N."/>
            <person name="Borrel G."/>
            <person name="Cao Van Tuat L."/>
            <person name="Fardeau M.-L."/>
            <person name="Harris H.M.B."/>
            <person name="O'Toole P.W."/>
            <person name="Ollivier B."/>
        </authorList>
    </citation>
    <scope>NUCLEOTIDE SEQUENCE [LARGE SCALE GENOMIC DNA]</scope>
    <source>
        <strain evidence="5 6">Mx-05</strain>
    </source>
</reference>
<dbReference type="EMBL" id="CP017686">
    <property type="protein sequence ID" value="AYQ54383.1"/>
    <property type="molecule type" value="Genomic_DNA"/>
</dbReference>
<evidence type="ECO:0000256" key="3">
    <source>
        <dbReference type="NCBIfam" id="TIGR03327"/>
    </source>
</evidence>